<protein>
    <submittedName>
        <fullName evidence="2">Uncharacterized protein</fullName>
    </submittedName>
</protein>
<feature type="compositionally biased region" description="Acidic residues" evidence="1">
    <location>
        <begin position="25"/>
        <end position="40"/>
    </location>
</feature>
<evidence type="ECO:0000256" key="1">
    <source>
        <dbReference type="SAM" id="MobiDB-lite"/>
    </source>
</evidence>
<feature type="region of interest" description="Disordered" evidence="1">
    <location>
        <begin position="1"/>
        <end position="83"/>
    </location>
</feature>
<feature type="compositionally biased region" description="Basic and acidic residues" evidence="1">
    <location>
        <begin position="63"/>
        <end position="77"/>
    </location>
</feature>
<sequence>MTHALYKQIKADGKDNRLTGVDVNSDGDEENSDDAEEDDGVDHNGSPASMHTPELNHLVPARNLEEQPRSEEHEEHHRYHHRPPIRHLDLRRFDFSHSAPIQLLAAGHSAPTTTLKYRKL</sequence>
<organism evidence="2 3">
    <name type="scientific">Cuscuta europaea</name>
    <name type="common">European dodder</name>
    <dbReference type="NCBI Taxonomy" id="41803"/>
    <lineage>
        <taxon>Eukaryota</taxon>
        <taxon>Viridiplantae</taxon>
        <taxon>Streptophyta</taxon>
        <taxon>Embryophyta</taxon>
        <taxon>Tracheophyta</taxon>
        <taxon>Spermatophyta</taxon>
        <taxon>Magnoliopsida</taxon>
        <taxon>eudicotyledons</taxon>
        <taxon>Gunneridae</taxon>
        <taxon>Pentapetalae</taxon>
        <taxon>asterids</taxon>
        <taxon>lamiids</taxon>
        <taxon>Solanales</taxon>
        <taxon>Convolvulaceae</taxon>
        <taxon>Cuscuteae</taxon>
        <taxon>Cuscuta</taxon>
        <taxon>Cuscuta subgen. Cuscuta</taxon>
    </lineage>
</organism>
<comment type="caution">
    <text evidence="2">The sequence shown here is derived from an EMBL/GenBank/DDBJ whole genome shotgun (WGS) entry which is preliminary data.</text>
</comment>
<dbReference type="EMBL" id="CAMAPE010000038">
    <property type="protein sequence ID" value="CAH9099385.1"/>
    <property type="molecule type" value="Genomic_DNA"/>
</dbReference>
<dbReference type="OrthoDB" id="1318412at2759"/>
<dbReference type="AlphaFoldDB" id="A0A9P0ZFK9"/>
<evidence type="ECO:0000313" key="2">
    <source>
        <dbReference type="EMBL" id="CAH9099385.1"/>
    </source>
</evidence>
<reference evidence="2" key="1">
    <citation type="submission" date="2022-07" db="EMBL/GenBank/DDBJ databases">
        <authorList>
            <person name="Macas J."/>
            <person name="Novak P."/>
            <person name="Neumann P."/>
        </authorList>
    </citation>
    <scope>NUCLEOTIDE SEQUENCE</scope>
</reference>
<accession>A0A9P0ZFK9</accession>
<proteinExistence type="predicted"/>
<keyword evidence="3" id="KW-1185">Reference proteome</keyword>
<dbReference type="Proteomes" id="UP001152484">
    <property type="component" value="Unassembled WGS sequence"/>
</dbReference>
<name>A0A9P0ZFK9_CUSEU</name>
<gene>
    <name evidence="2" type="ORF">CEURO_LOCUS14446</name>
</gene>
<evidence type="ECO:0000313" key="3">
    <source>
        <dbReference type="Proteomes" id="UP001152484"/>
    </source>
</evidence>